<protein>
    <recommendedName>
        <fullName evidence="4">DUF4352 domain-containing protein</fullName>
    </recommendedName>
</protein>
<evidence type="ECO:0000313" key="5">
    <source>
        <dbReference type="EMBL" id="RSU00094.1"/>
    </source>
</evidence>
<feature type="compositionally biased region" description="Basic residues" evidence="2">
    <location>
        <begin position="7"/>
        <end position="36"/>
    </location>
</feature>
<evidence type="ECO:0000313" key="6">
    <source>
        <dbReference type="Proteomes" id="UP000287857"/>
    </source>
</evidence>
<evidence type="ECO:0000256" key="2">
    <source>
        <dbReference type="SAM" id="MobiDB-lite"/>
    </source>
</evidence>
<dbReference type="EMBL" id="NGJS01000002">
    <property type="protein sequence ID" value="RSU00094.1"/>
    <property type="molecule type" value="Genomic_DNA"/>
</dbReference>
<dbReference type="OrthoDB" id="2389763at2"/>
<keyword evidence="6" id="KW-1185">Reference proteome</keyword>
<evidence type="ECO:0000256" key="3">
    <source>
        <dbReference type="SAM" id="Phobius"/>
    </source>
</evidence>
<evidence type="ECO:0000259" key="4">
    <source>
        <dbReference type="Pfam" id="PF11611"/>
    </source>
</evidence>
<keyword evidence="3" id="KW-0812">Transmembrane</keyword>
<dbReference type="Proteomes" id="UP000287857">
    <property type="component" value="Unassembled WGS sequence"/>
</dbReference>
<reference evidence="5 6" key="1">
    <citation type="submission" date="2017-05" db="EMBL/GenBank/DDBJ databases">
        <title>Vagococcus spp. assemblies.</title>
        <authorList>
            <person name="Gulvik C.A."/>
        </authorList>
    </citation>
    <scope>NUCLEOTIDE SEQUENCE [LARGE SCALE GENOMIC DNA]</scope>
    <source>
        <strain evidence="5 6">SS1995</strain>
    </source>
</reference>
<feature type="domain" description="DUF4352" evidence="4">
    <location>
        <begin position="115"/>
        <end position="215"/>
    </location>
</feature>
<dbReference type="InterPro" id="IPR029051">
    <property type="entry name" value="DUF4352"/>
</dbReference>
<gene>
    <name evidence="5" type="ORF">CBF37_01985</name>
</gene>
<keyword evidence="3" id="KW-1133">Transmembrane helix</keyword>
<feature type="transmembrane region" description="Helical" evidence="3">
    <location>
        <begin position="53"/>
        <end position="72"/>
    </location>
</feature>
<comment type="caution">
    <text evidence="5">The sequence shown here is derived from an EMBL/GenBank/DDBJ whole genome shotgun (WGS) entry which is preliminary data.</text>
</comment>
<name>A0A430A144_9ENTE</name>
<dbReference type="Pfam" id="PF11611">
    <property type="entry name" value="DUF4352"/>
    <property type="match status" value="1"/>
</dbReference>
<proteinExistence type="predicted"/>
<evidence type="ECO:0000256" key="1">
    <source>
        <dbReference type="ARBA" id="ARBA00022729"/>
    </source>
</evidence>
<dbReference type="InterPro" id="IPR029050">
    <property type="entry name" value="Immunoprotect_excell_Ig-like"/>
</dbReference>
<dbReference type="Gene3D" id="2.60.40.1240">
    <property type="match status" value="1"/>
</dbReference>
<keyword evidence="3" id="KW-0472">Membrane</keyword>
<accession>A0A430A144</accession>
<sequence length="236" mass="26917">MEGDILKKKKHRTKNKNKSTKRHGHSNKQHSYKEKNKHAIKKTALNLNLFKNIWFWLFVAAVLIFNFSFFNLSNTNKLLTKEINQLKKEQQLATTPKETSKAPKDTIAFSKKGAIKPLEININDVKSETEIKESEFKTYKSESGQYAMVNITIKNTGNNTESINANNFTLVSKDKKEYTPSILAGLTNKYITFESMNPDLSVSGFLVFEIPKDTEITSSTLHVSFKNNSLAFSLKK</sequence>
<organism evidence="5 6">
    <name type="scientific">Vagococcus vulneris</name>
    <dbReference type="NCBI Taxonomy" id="1977869"/>
    <lineage>
        <taxon>Bacteria</taxon>
        <taxon>Bacillati</taxon>
        <taxon>Bacillota</taxon>
        <taxon>Bacilli</taxon>
        <taxon>Lactobacillales</taxon>
        <taxon>Enterococcaceae</taxon>
        <taxon>Vagococcus</taxon>
    </lineage>
</organism>
<feature type="region of interest" description="Disordered" evidence="2">
    <location>
        <begin position="1"/>
        <end position="36"/>
    </location>
</feature>
<keyword evidence="1" id="KW-0732">Signal</keyword>
<dbReference type="AlphaFoldDB" id="A0A430A144"/>